<sequence>MQQDRHYMMLMTGQHASRDARIDRRIARARGLPQRQMGEPVQGEARRRLRLRVKRGERSHAPAASENASRAVRRTPQARSRRLARGAALLDVMFTLTVLMAGAQGFAHWQTAGGMSSQALVTSPKVVAMAMPPSGVEGGAFVGRGYWRAGDAMPPAEHFPTPETMAKPLIASDEGAFAAHQHLPGAGGVSPVSFDAMPDGDRFAVSHMASDGSPDFGRHP</sequence>
<keyword evidence="2" id="KW-0472">Membrane</keyword>
<feature type="transmembrane region" description="Helical" evidence="2">
    <location>
        <begin position="83"/>
        <end position="107"/>
    </location>
</feature>
<organism evidence="3 4">
    <name type="scientific">Pandoraea capi</name>
    <dbReference type="NCBI Taxonomy" id="2508286"/>
    <lineage>
        <taxon>Bacteria</taxon>
        <taxon>Pseudomonadati</taxon>
        <taxon>Pseudomonadota</taxon>
        <taxon>Betaproteobacteria</taxon>
        <taxon>Burkholderiales</taxon>
        <taxon>Burkholderiaceae</taxon>
        <taxon>Pandoraea</taxon>
    </lineage>
</organism>
<evidence type="ECO:0000256" key="1">
    <source>
        <dbReference type="SAM" id="MobiDB-lite"/>
    </source>
</evidence>
<protein>
    <submittedName>
        <fullName evidence="3">Uncharacterized protein</fullName>
    </submittedName>
</protein>
<proteinExistence type="predicted"/>
<name>A0ABY6VYN7_9BURK</name>
<accession>A0ABY6VYN7</accession>
<evidence type="ECO:0000313" key="4">
    <source>
        <dbReference type="Proteomes" id="UP000366065"/>
    </source>
</evidence>
<evidence type="ECO:0000313" key="3">
    <source>
        <dbReference type="EMBL" id="VVE04320.1"/>
    </source>
</evidence>
<keyword evidence="2" id="KW-0812">Transmembrane</keyword>
<comment type="caution">
    <text evidence="3">The sequence shown here is derived from an EMBL/GenBank/DDBJ whole genome shotgun (WGS) entry which is preliminary data.</text>
</comment>
<reference evidence="3 4" key="1">
    <citation type="submission" date="2019-08" db="EMBL/GenBank/DDBJ databases">
        <authorList>
            <person name="Peeters C."/>
        </authorList>
    </citation>
    <scope>NUCLEOTIDE SEQUENCE [LARGE SCALE GENOMIC DNA]</scope>
    <source>
        <strain evidence="3 4">LMG 20602</strain>
    </source>
</reference>
<keyword evidence="2" id="KW-1133">Transmembrane helix</keyword>
<keyword evidence="4" id="KW-1185">Reference proteome</keyword>
<evidence type="ECO:0000256" key="2">
    <source>
        <dbReference type="SAM" id="Phobius"/>
    </source>
</evidence>
<dbReference type="Proteomes" id="UP000366065">
    <property type="component" value="Unassembled WGS sequence"/>
</dbReference>
<feature type="region of interest" description="Disordered" evidence="1">
    <location>
        <begin position="53"/>
        <end position="80"/>
    </location>
</feature>
<gene>
    <name evidence="3" type="ORF">PCA20602_02305</name>
</gene>
<dbReference type="EMBL" id="CABPRV010000004">
    <property type="protein sequence ID" value="VVE04320.1"/>
    <property type="molecule type" value="Genomic_DNA"/>
</dbReference>